<keyword evidence="1" id="KW-0175">Coiled coil</keyword>
<dbReference type="AlphaFoldDB" id="A0A2M8MAZ8"/>
<feature type="coiled-coil region" evidence="1">
    <location>
        <begin position="222"/>
        <end position="308"/>
    </location>
</feature>
<evidence type="ECO:0000313" key="4">
    <source>
        <dbReference type="Proteomes" id="UP000228641"/>
    </source>
</evidence>
<comment type="caution">
    <text evidence="3">The sequence shown here is derived from an EMBL/GenBank/DDBJ whole genome shotgun (WGS) entry which is preliminary data.</text>
</comment>
<name>A0A2M8MAZ8_PREIN</name>
<reference evidence="3 4" key="1">
    <citation type="submission" date="2017-11" db="EMBL/GenBank/DDBJ databases">
        <title>Genome sequencing of Prevotella intermedia KCOM 1779.</title>
        <authorList>
            <person name="Kook J.-K."/>
            <person name="Park S.-N."/>
            <person name="Lim Y.K."/>
        </authorList>
    </citation>
    <scope>NUCLEOTIDE SEQUENCE [LARGE SCALE GENOMIC DNA]</scope>
    <source>
        <strain evidence="3 4">KCOM 1779</strain>
    </source>
</reference>
<feature type="region of interest" description="Disordered" evidence="2">
    <location>
        <begin position="53"/>
        <end position="73"/>
    </location>
</feature>
<accession>A0A2M8MAZ8</accession>
<feature type="compositionally biased region" description="Polar residues" evidence="2">
    <location>
        <begin position="491"/>
        <end position="505"/>
    </location>
</feature>
<feature type="compositionally biased region" description="Polar residues" evidence="2">
    <location>
        <begin position="408"/>
        <end position="417"/>
    </location>
</feature>
<proteinExistence type="predicted"/>
<dbReference type="Proteomes" id="UP000228641">
    <property type="component" value="Unassembled WGS sequence"/>
</dbReference>
<gene>
    <name evidence="3" type="ORF">CUB97_09270</name>
</gene>
<sequence>MVCFKDSDLPSLVSAYTFIDCEQFSATKKYVRENAEAELMRIKNAEEEAIALKKAQDETDAAAAEEREASDAERKFKDAMDRGYDAEREHNYDDMEEYFHIALGLRPDDEEAKQKHEEALRKKAEVAVQQNHYKEKIQQAKSAYDDADYETAKFKAEEALSFMPESKEALRIKEDSQRRIKSQKDLERYLDRADLFIAQKAYNEAKQELQKARLLDVDYKEIEDRENKIAKEEQAANAQVAELTNNLNSSMNEGRYDDALKSCNELIVVDFANSRRWSAKIAEINSKKEKAEEEQKRWNELIRDIDSAHLAEDWKKLNSLCKKALDIREDSDIRSKNEKSEEKLVEIHKSEQFKKTMSEINELAVKKEFNEANDKLNSLERSLRKDGLLDAAKEAQIRETRRSLFDFGQSSTSSSPKDNFLGGKDDRTHIKGFAPNGKSNSKTKEQKGTSGNSVNPDFDWDFGSPKKSKTVPPPQQKPQKTSHKTDDSFFDSVSTNRTQTKSVTSKLKGKITNDDFDF</sequence>
<feature type="compositionally biased region" description="Basic and acidic residues" evidence="2">
    <location>
        <begin position="64"/>
        <end position="73"/>
    </location>
</feature>
<evidence type="ECO:0000313" key="3">
    <source>
        <dbReference type="EMBL" id="PJF01395.1"/>
    </source>
</evidence>
<evidence type="ECO:0008006" key="5">
    <source>
        <dbReference type="Google" id="ProtNLM"/>
    </source>
</evidence>
<feature type="region of interest" description="Disordered" evidence="2">
    <location>
        <begin position="402"/>
        <end position="518"/>
    </location>
</feature>
<protein>
    <recommendedName>
        <fullName evidence="5">Tetratricopeptide repeat protein</fullName>
    </recommendedName>
</protein>
<evidence type="ECO:0000256" key="1">
    <source>
        <dbReference type="SAM" id="Coils"/>
    </source>
</evidence>
<dbReference type="RefSeq" id="WP_100190142.1">
    <property type="nucleotide sequence ID" value="NZ_PGGD01000001.1"/>
</dbReference>
<evidence type="ECO:0000256" key="2">
    <source>
        <dbReference type="SAM" id="MobiDB-lite"/>
    </source>
</evidence>
<dbReference type="EMBL" id="PGGD01000001">
    <property type="protein sequence ID" value="PJF01395.1"/>
    <property type="molecule type" value="Genomic_DNA"/>
</dbReference>
<organism evidence="3 4">
    <name type="scientific">Prevotella intermedia</name>
    <dbReference type="NCBI Taxonomy" id="28131"/>
    <lineage>
        <taxon>Bacteria</taxon>
        <taxon>Pseudomonadati</taxon>
        <taxon>Bacteroidota</taxon>
        <taxon>Bacteroidia</taxon>
        <taxon>Bacteroidales</taxon>
        <taxon>Prevotellaceae</taxon>
        <taxon>Prevotella</taxon>
    </lineage>
</organism>